<name>A0A081RY58_PHOTE</name>
<dbReference type="GO" id="GO:0004803">
    <property type="term" value="F:transposase activity"/>
    <property type="evidence" value="ECO:0007669"/>
    <property type="project" value="InterPro"/>
</dbReference>
<feature type="domain" description="Tn3 transposase DDE" evidence="1">
    <location>
        <begin position="1"/>
        <end position="64"/>
    </location>
</feature>
<reference evidence="2 3" key="1">
    <citation type="submission" date="2014-03" db="EMBL/GenBank/DDBJ databases">
        <title>Draft Genome of Photorhabdus temperata Meg1.</title>
        <authorList>
            <person name="Hurst S.G.IV."/>
            <person name="Morris K."/>
            <person name="Thomas K."/>
            <person name="Tisa L.S."/>
        </authorList>
    </citation>
    <scope>NUCLEOTIDE SEQUENCE [LARGE SCALE GENOMIC DNA]</scope>
    <source>
        <strain evidence="2 3">Meg1</strain>
    </source>
</reference>
<comment type="caution">
    <text evidence="2">The sequence shown here is derived from an EMBL/GenBank/DDBJ whole genome shotgun (WGS) entry which is preliminary data.</text>
</comment>
<evidence type="ECO:0000313" key="3">
    <source>
        <dbReference type="Proteomes" id="UP000028002"/>
    </source>
</evidence>
<gene>
    <name evidence="2" type="ORF">MEG1DRAFT_01716</name>
</gene>
<organism evidence="2 3">
    <name type="scientific">Photorhabdus temperata subsp. temperata Meg1</name>
    <dbReference type="NCBI Taxonomy" id="1393735"/>
    <lineage>
        <taxon>Bacteria</taxon>
        <taxon>Pseudomonadati</taxon>
        <taxon>Pseudomonadota</taxon>
        <taxon>Gammaproteobacteria</taxon>
        <taxon>Enterobacterales</taxon>
        <taxon>Morganellaceae</taxon>
        <taxon>Photorhabdus</taxon>
    </lineage>
</organism>
<dbReference type="GO" id="GO:0006313">
    <property type="term" value="P:DNA transposition"/>
    <property type="evidence" value="ECO:0007669"/>
    <property type="project" value="InterPro"/>
</dbReference>
<dbReference type="EMBL" id="JGVH01000026">
    <property type="protein sequence ID" value="KER03611.1"/>
    <property type="molecule type" value="Genomic_DNA"/>
</dbReference>
<evidence type="ECO:0000259" key="1">
    <source>
        <dbReference type="Pfam" id="PF01526"/>
    </source>
</evidence>
<protein>
    <submittedName>
        <fullName evidence="2">Tn3 transposase DDE</fullName>
    </submittedName>
</protein>
<dbReference type="PATRIC" id="fig|1393735.3.peg.1764"/>
<evidence type="ECO:0000313" key="2">
    <source>
        <dbReference type="EMBL" id="KER03611.1"/>
    </source>
</evidence>
<accession>A0A081RY58</accession>
<dbReference type="Pfam" id="PF01526">
    <property type="entry name" value="DDE_Tnp_Tn3"/>
    <property type="match status" value="1"/>
</dbReference>
<dbReference type="InterPro" id="IPR002513">
    <property type="entry name" value="Tn3_Tnp_DDE_dom"/>
</dbReference>
<sequence>MAEAYNTGPKSFIRNDIAALKHDRLTWTDSNYIRDETIRDANAILVSEQADIPLADICGGREAAMASKCPPKKLGVITATRLQASSKIDI</sequence>
<dbReference type="Proteomes" id="UP000028002">
    <property type="component" value="Unassembled WGS sequence"/>
</dbReference>
<dbReference type="AlphaFoldDB" id="A0A081RY58"/>
<proteinExistence type="predicted"/>